<dbReference type="FunFam" id="1.10.3860.10:FF:000001">
    <property type="entry name" value="C4-dicarboxylate transport protein"/>
    <property type="match status" value="1"/>
</dbReference>
<feature type="transmembrane region" description="Helical" evidence="8">
    <location>
        <begin position="345"/>
        <end position="367"/>
    </location>
</feature>
<dbReference type="Proteomes" id="UP000664578">
    <property type="component" value="Unassembled WGS sequence"/>
</dbReference>
<dbReference type="PANTHER" id="PTHR42865:SF7">
    <property type="entry name" value="PROTON_GLUTAMATE-ASPARTATE SYMPORTER"/>
    <property type="match status" value="1"/>
</dbReference>
<evidence type="ECO:0000256" key="2">
    <source>
        <dbReference type="ARBA" id="ARBA00022448"/>
    </source>
</evidence>
<evidence type="ECO:0000256" key="1">
    <source>
        <dbReference type="ARBA" id="ARBA00004651"/>
    </source>
</evidence>
<accession>A0A8I1SNE1</accession>
<evidence type="ECO:0000313" key="9">
    <source>
        <dbReference type="EMBL" id="MBN8252304.1"/>
    </source>
</evidence>
<name>A0A8I1SNE1_9BACI</name>
<protein>
    <submittedName>
        <fullName evidence="9">Dicarboxylate/amino acid:cation symporter</fullName>
    </submittedName>
</protein>
<dbReference type="PROSITE" id="PS00714">
    <property type="entry name" value="NA_DICARBOXYL_SYMP_2"/>
    <property type="match status" value="1"/>
</dbReference>
<dbReference type="RefSeq" id="WP_206782703.1">
    <property type="nucleotide sequence ID" value="NZ_CM125968.1"/>
</dbReference>
<gene>
    <name evidence="9" type="ORF">JF537_12065</name>
</gene>
<dbReference type="Gene3D" id="1.10.3860.10">
    <property type="entry name" value="Sodium:dicarboxylate symporter"/>
    <property type="match status" value="1"/>
</dbReference>
<evidence type="ECO:0000256" key="8">
    <source>
        <dbReference type="SAM" id="Phobius"/>
    </source>
</evidence>
<evidence type="ECO:0000256" key="7">
    <source>
        <dbReference type="ARBA" id="ARBA00023136"/>
    </source>
</evidence>
<organism evidence="9 10">
    <name type="scientific">Priestia flexa</name>
    <dbReference type="NCBI Taxonomy" id="86664"/>
    <lineage>
        <taxon>Bacteria</taxon>
        <taxon>Bacillati</taxon>
        <taxon>Bacillota</taxon>
        <taxon>Bacilli</taxon>
        <taxon>Bacillales</taxon>
        <taxon>Bacillaceae</taxon>
        <taxon>Priestia</taxon>
    </lineage>
</organism>
<dbReference type="GO" id="GO:0006835">
    <property type="term" value="P:dicarboxylic acid transport"/>
    <property type="evidence" value="ECO:0007669"/>
    <property type="project" value="UniProtKB-ARBA"/>
</dbReference>
<dbReference type="InterPro" id="IPR001991">
    <property type="entry name" value="Na-dicarboxylate_symporter"/>
</dbReference>
<evidence type="ECO:0000256" key="3">
    <source>
        <dbReference type="ARBA" id="ARBA00022475"/>
    </source>
</evidence>
<feature type="transmembrane region" description="Helical" evidence="8">
    <location>
        <begin position="179"/>
        <end position="200"/>
    </location>
</feature>
<feature type="transmembrane region" description="Helical" evidence="8">
    <location>
        <begin position="37"/>
        <end position="62"/>
    </location>
</feature>
<evidence type="ECO:0000256" key="6">
    <source>
        <dbReference type="ARBA" id="ARBA00022989"/>
    </source>
</evidence>
<keyword evidence="4 8" id="KW-0812">Transmembrane</keyword>
<dbReference type="AlphaFoldDB" id="A0A8I1SNE1"/>
<comment type="caution">
    <text evidence="9">The sequence shown here is derived from an EMBL/GenBank/DDBJ whole genome shotgun (WGS) entry which is preliminary data.</text>
</comment>
<keyword evidence="7 8" id="KW-0472">Membrane</keyword>
<feature type="transmembrane region" description="Helical" evidence="8">
    <location>
        <begin position="206"/>
        <end position="232"/>
    </location>
</feature>
<keyword evidence="2" id="KW-0813">Transport</keyword>
<feature type="transmembrane region" description="Helical" evidence="8">
    <location>
        <begin position="322"/>
        <end position="339"/>
    </location>
</feature>
<dbReference type="PRINTS" id="PR00173">
    <property type="entry name" value="EDTRNSPORT"/>
</dbReference>
<feature type="transmembrane region" description="Helical" evidence="8">
    <location>
        <begin position="74"/>
        <end position="95"/>
    </location>
</feature>
<sequence>MKKPSLLTQVLVAFVVAVALGLIFGDKMSVVQPLGDLFLRLIKFIMAPLILTTLIVGVTSLQDTKQLFSMGGRTIVFYLFTTLIAVTIGIVYAVILSPGTGANVSLPQGATAPSGEAPTLTETLLNMIPENPFAALMEGNILQIIFMAIAIGLGILFVGEPAKPIQKLFESFSTVMFKITSGIMVIAPIGIFGMVAPIIGEYGLAVLAPLAKVIIAVALGCLTQLLVVYSLAVKGFVGMSPLTFLKGIAPAGLVAFSTASSGATLPVSMKNVQENLGVSKETASFVLPLGATMNMDGSAIYQGVAALFIAQFYGIDLGMSEILLIMFTTTIASIGTAGVPGAGMIMLTMVLAAVNLPVEGIALIAAIDRILDMFRTSVNIVGDAAASVVVDSYEKKSKEKANQQAS</sequence>
<keyword evidence="6 8" id="KW-1133">Transmembrane helix</keyword>
<evidence type="ECO:0000256" key="4">
    <source>
        <dbReference type="ARBA" id="ARBA00022692"/>
    </source>
</evidence>
<reference evidence="9" key="1">
    <citation type="submission" date="2020-12" db="EMBL/GenBank/DDBJ databases">
        <title>PHA producing bacteria isolated from mangrove.</title>
        <authorList>
            <person name="Zheng W."/>
            <person name="Yu S."/>
            <person name="Huang Y."/>
        </authorList>
    </citation>
    <scope>NUCLEOTIDE SEQUENCE</scope>
    <source>
        <strain evidence="9">GN22-4</strain>
    </source>
</reference>
<proteinExistence type="predicted"/>
<feature type="transmembrane region" description="Helical" evidence="8">
    <location>
        <begin position="285"/>
        <end position="310"/>
    </location>
</feature>
<dbReference type="GO" id="GO:0005886">
    <property type="term" value="C:plasma membrane"/>
    <property type="evidence" value="ECO:0007669"/>
    <property type="project" value="UniProtKB-SubCell"/>
</dbReference>
<dbReference type="InterPro" id="IPR036458">
    <property type="entry name" value="Na:dicarbo_symporter_sf"/>
</dbReference>
<dbReference type="PANTHER" id="PTHR42865">
    <property type="entry name" value="PROTON/GLUTAMATE-ASPARTATE SYMPORTER"/>
    <property type="match status" value="1"/>
</dbReference>
<keyword evidence="3" id="KW-1003">Cell membrane</keyword>
<dbReference type="Pfam" id="PF00375">
    <property type="entry name" value="SDF"/>
    <property type="match status" value="1"/>
</dbReference>
<feature type="transmembrane region" description="Helical" evidence="8">
    <location>
        <begin position="141"/>
        <end position="158"/>
    </location>
</feature>
<feature type="transmembrane region" description="Helical" evidence="8">
    <location>
        <begin position="244"/>
        <end position="265"/>
    </location>
</feature>
<keyword evidence="5" id="KW-0769">Symport</keyword>
<comment type="subcellular location">
    <subcellularLocation>
        <location evidence="1">Cell membrane</location>
        <topology evidence="1">Multi-pass membrane protein</topology>
    </subcellularLocation>
</comment>
<evidence type="ECO:0000313" key="10">
    <source>
        <dbReference type="Proteomes" id="UP000664578"/>
    </source>
</evidence>
<dbReference type="InterPro" id="IPR018107">
    <property type="entry name" value="Na-dicarboxylate_symporter_CS"/>
</dbReference>
<dbReference type="SUPFAM" id="SSF118215">
    <property type="entry name" value="Proton glutamate symport protein"/>
    <property type="match status" value="1"/>
</dbReference>
<evidence type="ECO:0000256" key="5">
    <source>
        <dbReference type="ARBA" id="ARBA00022847"/>
    </source>
</evidence>
<dbReference type="GO" id="GO:0015293">
    <property type="term" value="F:symporter activity"/>
    <property type="evidence" value="ECO:0007669"/>
    <property type="project" value="UniProtKB-KW"/>
</dbReference>
<dbReference type="EMBL" id="JAEMWV010000005">
    <property type="protein sequence ID" value="MBN8252304.1"/>
    <property type="molecule type" value="Genomic_DNA"/>
</dbReference>